<proteinExistence type="predicted"/>
<dbReference type="InterPro" id="IPR029033">
    <property type="entry name" value="His_PPase_superfam"/>
</dbReference>
<reference evidence="1 2" key="1">
    <citation type="submission" date="2018-11" db="EMBL/GenBank/DDBJ databases">
        <authorList>
            <consortium name="Pathogen Informatics"/>
        </authorList>
    </citation>
    <scope>NUCLEOTIDE SEQUENCE [LARGE SCALE GENOMIC DNA]</scope>
</reference>
<sequence length="112" mass="12497">MSGLPLEQQFDQRSIRQPKIGRITAQLFARELISRNAIPKTIFCSPTLASLQTATDIQNYIGKECGLTCIDASLASDRSSAEHWLGEKEISKLKFHIDNSYTPNEVEVSSIQ</sequence>
<dbReference type="GO" id="GO:0016791">
    <property type="term" value="F:phosphatase activity"/>
    <property type="evidence" value="ECO:0007669"/>
    <property type="project" value="UniProtKB-ARBA"/>
</dbReference>
<dbReference type="Gene3D" id="3.40.50.1240">
    <property type="entry name" value="Phosphoglycerate mutase-like"/>
    <property type="match status" value="1"/>
</dbReference>
<keyword evidence="2" id="KW-1185">Reference proteome</keyword>
<dbReference type="OrthoDB" id="414418at2759"/>
<accession>A0A3P7JI69</accession>
<evidence type="ECO:0000313" key="2">
    <source>
        <dbReference type="Proteomes" id="UP000270094"/>
    </source>
</evidence>
<protein>
    <submittedName>
        <fullName evidence="1">Uncharacterized protein</fullName>
    </submittedName>
</protein>
<dbReference type="EMBL" id="UYYB01100617">
    <property type="protein sequence ID" value="VDM77984.1"/>
    <property type="molecule type" value="Genomic_DNA"/>
</dbReference>
<organism evidence="1 2">
    <name type="scientific">Strongylus vulgaris</name>
    <name type="common">Blood worm</name>
    <dbReference type="NCBI Taxonomy" id="40348"/>
    <lineage>
        <taxon>Eukaryota</taxon>
        <taxon>Metazoa</taxon>
        <taxon>Ecdysozoa</taxon>
        <taxon>Nematoda</taxon>
        <taxon>Chromadorea</taxon>
        <taxon>Rhabditida</taxon>
        <taxon>Rhabditina</taxon>
        <taxon>Rhabditomorpha</taxon>
        <taxon>Strongyloidea</taxon>
        <taxon>Strongylidae</taxon>
        <taxon>Strongylus</taxon>
    </lineage>
</organism>
<dbReference type="AlphaFoldDB" id="A0A3P7JI69"/>
<name>A0A3P7JI69_STRVU</name>
<evidence type="ECO:0000313" key="1">
    <source>
        <dbReference type="EMBL" id="VDM77984.1"/>
    </source>
</evidence>
<gene>
    <name evidence="1" type="ORF">SVUK_LOCUS12982</name>
</gene>
<dbReference type="Proteomes" id="UP000270094">
    <property type="component" value="Unassembled WGS sequence"/>
</dbReference>